<evidence type="ECO:0000259" key="3">
    <source>
        <dbReference type="PROSITE" id="PS50042"/>
    </source>
</evidence>
<evidence type="ECO:0000313" key="5">
    <source>
        <dbReference type="EMBL" id="GAA4333175.1"/>
    </source>
</evidence>
<evidence type="ECO:0000259" key="4">
    <source>
        <dbReference type="PROSITE" id="PS51371"/>
    </source>
</evidence>
<dbReference type="InterPro" id="IPR018490">
    <property type="entry name" value="cNMP-bd_dom_sf"/>
</dbReference>
<dbReference type="Pfam" id="PF00027">
    <property type="entry name" value="cNMP_binding"/>
    <property type="match status" value="1"/>
</dbReference>
<keyword evidence="1 2" id="KW-0129">CBS domain</keyword>
<accession>A0ABP8H1U4</accession>
<dbReference type="SUPFAM" id="SSF51206">
    <property type="entry name" value="cAMP-binding domain-like"/>
    <property type="match status" value="1"/>
</dbReference>
<dbReference type="Pfam" id="PF10335">
    <property type="entry name" value="DUF294_C"/>
    <property type="match status" value="1"/>
</dbReference>
<proteinExistence type="predicted"/>
<keyword evidence="6" id="KW-1185">Reference proteome</keyword>
<dbReference type="Proteomes" id="UP001500582">
    <property type="component" value="Unassembled WGS sequence"/>
</dbReference>
<dbReference type="InterPro" id="IPR046342">
    <property type="entry name" value="CBS_dom_sf"/>
</dbReference>
<dbReference type="InterPro" id="IPR000644">
    <property type="entry name" value="CBS_dom"/>
</dbReference>
<feature type="domain" description="Cyclic nucleotide-binding" evidence="3">
    <location>
        <begin position="13"/>
        <end position="135"/>
    </location>
</feature>
<dbReference type="InterPro" id="IPR051257">
    <property type="entry name" value="Diverse_CBS-Domain"/>
</dbReference>
<dbReference type="CDD" id="cd00038">
    <property type="entry name" value="CAP_ED"/>
    <property type="match status" value="1"/>
</dbReference>
<dbReference type="Gene3D" id="3.10.580.10">
    <property type="entry name" value="CBS-domain"/>
    <property type="match status" value="1"/>
</dbReference>
<dbReference type="Pfam" id="PF00571">
    <property type="entry name" value="CBS"/>
    <property type="match status" value="2"/>
</dbReference>
<dbReference type="Pfam" id="PF03445">
    <property type="entry name" value="DUF294"/>
    <property type="match status" value="1"/>
</dbReference>
<dbReference type="PROSITE" id="PS50042">
    <property type="entry name" value="CNMP_BINDING_3"/>
    <property type="match status" value="1"/>
</dbReference>
<dbReference type="PROSITE" id="PS51371">
    <property type="entry name" value="CBS"/>
    <property type="match status" value="1"/>
</dbReference>
<feature type="domain" description="CBS" evidence="4">
    <location>
        <begin position="235"/>
        <end position="291"/>
    </location>
</feature>
<gene>
    <name evidence="5" type="ORF">GCM10023149_39770</name>
</gene>
<dbReference type="InterPro" id="IPR005105">
    <property type="entry name" value="GlnD_Uridyltrans_N"/>
</dbReference>
<sequence length="635" mass="73442">MNERLEFLKSVTPFNLLPEDTLLQVADQLQEISYNKDTIIYQQEITKMNGVDIIVKGHYESFFYDSAQNKRLVEIHEPGFCYGGVSVLLNRRQSLRTVMATKGTTVYFLHRRDFRALCKSNEAFFQYFSSEFGKRMQNEEFVHFFKRPTAVEEDYSAADQLYSRKIESIEYRSIVKCSSLTPIHEAARIMAAQKVSCLFICNEQHKIEGYVTDITLRDKVIAQQRNPQDAINTVMDKPVVSVDAEAYVYEALLMMFSTKTRYLLVKRDGDYIGFLSRNKLLSEQAQSPLVFIQSVKSAVSDDELKRKWDAVPAFVNQLLQRGVHAQIANQVVTTIADTIAQKVIEHVIAGLGQPPAKFVFMVLGSEGRKEQTFKTDQDNAIIYEDKANEHRELVRDYFLEFATQVSTKLDTIGFSFCTGGFMAQNPKWTHSLSHWKKNYEEWMDESVPETVINFSTFFDCRTIYGDDTIMDELHDFLGEKLQEPLGRLFFHMAKNALQYEPPLTFFNNIRTFTKDSREVFDIKKAMSPIVDLVRVYALKNSIFEVNTGERMKALKEKSIFTDAEYNELTQSYYFLMSMRLKNQTIQLLHDHTSPDNYIDISGLSKIERVTLKEIFKVIQNFQTKIKLTFTSSLLG</sequence>
<comment type="caution">
    <text evidence="5">The sequence shown here is derived from an EMBL/GenBank/DDBJ whole genome shotgun (WGS) entry which is preliminary data.</text>
</comment>
<evidence type="ECO:0000313" key="6">
    <source>
        <dbReference type="Proteomes" id="UP001500582"/>
    </source>
</evidence>
<dbReference type="EMBL" id="BAABFT010000013">
    <property type="protein sequence ID" value="GAA4333175.1"/>
    <property type="molecule type" value="Genomic_DNA"/>
</dbReference>
<protein>
    <submittedName>
        <fullName evidence="5">DUF294 nucleotidyltransferase-like domain-containing protein</fullName>
    </submittedName>
</protein>
<dbReference type="InterPro" id="IPR018821">
    <property type="entry name" value="DUF294_put_nucleoTrafse_sb-bd"/>
</dbReference>
<organism evidence="5 6">
    <name type="scientific">Mucilaginibacter gynuensis</name>
    <dbReference type="NCBI Taxonomy" id="1302236"/>
    <lineage>
        <taxon>Bacteria</taxon>
        <taxon>Pseudomonadati</taxon>
        <taxon>Bacteroidota</taxon>
        <taxon>Sphingobacteriia</taxon>
        <taxon>Sphingobacteriales</taxon>
        <taxon>Sphingobacteriaceae</taxon>
        <taxon>Mucilaginibacter</taxon>
    </lineage>
</organism>
<dbReference type="PANTHER" id="PTHR43080">
    <property type="entry name" value="CBS DOMAIN-CONTAINING PROTEIN CBSX3, MITOCHONDRIAL"/>
    <property type="match status" value="1"/>
</dbReference>
<dbReference type="Gene3D" id="2.60.120.10">
    <property type="entry name" value="Jelly Rolls"/>
    <property type="match status" value="1"/>
</dbReference>
<evidence type="ECO:0000256" key="1">
    <source>
        <dbReference type="ARBA" id="ARBA00023122"/>
    </source>
</evidence>
<dbReference type="SUPFAM" id="SSF54631">
    <property type="entry name" value="CBS-domain pair"/>
    <property type="match status" value="1"/>
</dbReference>
<name>A0ABP8H1U4_9SPHI</name>
<reference evidence="6" key="1">
    <citation type="journal article" date="2019" name="Int. J. Syst. Evol. Microbiol.">
        <title>The Global Catalogue of Microorganisms (GCM) 10K type strain sequencing project: providing services to taxonomists for standard genome sequencing and annotation.</title>
        <authorList>
            <consortium name="The Broad Institute Genomics Platform"/>
            <consortium name="The Broad Institute Genome Sequencing Center for Infectious Disease"/>
            <person name="Wu L."/>
            <person name="Ma J."/>
        </authorList>
    </citation>
    <scope>NUCLEOTIDE SEQUENCE [LARGE SCALE GENOMIC DNA]</scope>
    <source>
        <strain evidence="6">JCM 17705</strain>
    </source>
</reference>
<dbReference type="PANTHER" id="PTHR43080:SF2">
    <property type="entry name" value="CBS DOMAIN-CONTAINING PROTEIN"/>
    <property type="match status" value="1"/>
</dbReference>
<dbReference type="InterPro" id="IPR000595">
    <property type="entry name" value="cNMP-bd_dom"/>
</dbReference>
<dbReference type="CDD" id="cd05401">
    <property type="entry name" value="NT_GlnE_GlnD_like"/>
    <property type="match status" value="1"/>
</dbReference>
<dbReference type="InterPro" id="IPR014710">
    <property type="entry name" value="RmlC-like_jellyroll"/>
</dbReference>
<evidence type="ECO:0000256" key="2">
    <source>
        <dbReference type="PROSITE-ProRule" id="PRU00703"/>
    </source>
</evidence>
<dbReference type="RefSeq" id="WP_345212925.1">
    <property type="nucleotide sequence ID" value="NZ_BAABFT010000013.1"/>
</dbReference>